<organism evidence="1 2">
    <name type="scientific">Candidatus Lucifugimonas marina</name>
    <dbReference type="NCBI Taxonomy" id="3038979"/>
    <lineage>
        <taxon>Bacteria</taxon>
        <taxon>Bacillati</taxon>
        <taxon>Chloroflexota</taxon>
        <taxon>Dehalococcoidia</taxon>
        <taxon>SAR202 cluster</taxon>
        <taxon>Candidatus Lucifugimonadales</taxon>
        <taxon>Candidatus Lucifugimonadaceae</taxon>
        <taxon>Candidatus Lucifugimonas</taxon>
    </lineage>
</organism>
<dbReference type="RefSeq" id="WP_342836018.1">
    <property type="nucleotide sequence ID" value="NZ_WMBE01000006.1"/>
</dbReference>
<comment type="caution">
    <text evidence="1">The sequence shown here is derived from an EMBL/GenBank/DDBJ whole genome shotgun (WGS) entry which is preliminary data.</text>
</comment>
<evidence type="ECO:0000313" key="1">
    <source>
        <dbReference type="EMBL" id="MDG0868008.1"/>
    </source>
</evidence>
<dbReference type="Proteomes" id="UP001321249">
    <property type="component" value="Unassembled WGS sequence"/>
</dbReference>
<accession>A0ABD4XU95</accession>
<dbReference type="EMBL" id="WMBE01000006">
    <property type="protein sequence ID" value="MDG0868008.1"/>
    <property type="molecule type" value="Genomic_DNA"/>
</dbReference>
<protein>
    <submittedName>
        <fullName evidence="1">Uncharacterized protein</fullName>
    </submittedName>
</protein>
<evidence type="ECO:0000313" key="2">
    <source>
        <dbReference type="Proteomes" id="UP001321249"/>
    </source>
</evidence>
<dbReference type="AlphaFoldDB" id="A0ABD4XU95"/>
<reference evidence="1 2" key="1">
    <citation type="submission" date="2019-11" db="EMBL/GenBank/DDBJ databases">
        <authorList>
            <person name="Cho J.-C."/>
        </authorList>
    </citation>
    <scope>NUCLEOTIDE SEQUENCE [LARGE SCALE GENOMIC DNA]</scope>
    <source>
        <strain evidence="1 2">JH702</strain>
    </source>
</reference>
<proteinExistence type="predicted"/>
<name>A0ABD4XU95_9CHLR</name>
<sequence length="78" mass="8517">MHTFGTVLVDQVEGRFTYFCVGTNHDHRSQQRVGVGNPAIPITVGRNNRHDSGTMRIDFTQELVEYVISGGSAGTAPL</sequence>
<gene>
    <name evidence="1" type="ORF">GKO46_13140</name>
</gene>